<dbReference type="PANTHER" id="PTHR36834">
    <property type="entry name" value="MEMBRANE PROTEIN-RELATED"/>
    <property type="match status" value="1"/>
</dbReference>
<feature type="transmembrane region" description="Helical" evidence="1">
    <location>
        <begin position="84"/>
        <end position="104"/>
    </location>
</feature>
<evidence type="ECO:0000256" key="1">
    <source>
        <dbReference type="SAM" id="Phobius"/>
    </source>
</evidence>
<dbReference type="InterPro" id="IPR006976">
    <property type="entry name" value="VanZ-like"/>
</dbReference>
<evidence type="ECO:0000313" key="4">
    <source>
        <dbReference type="Proteomes" id="UP001499967"/>
    </source>
</evidence>
<keyword evidence="4" id="KW-1185">Reference proteome</keyword>
<dbReference type="EMBL" id="BAAAHP010000056">
    <property type="protein sequence ID" value="GAA0932187.1"/>
    <property type="molecule type" value="Genomic_DNA"/>
</dbReference>
<sequence length="167" mass="17315">MRGGNIWFSPIPVAAVACVVLVVLVALAMIDSPRGRTCVRWLLVLCVGGILVVTMLRATAGTGVTNLYPGRTIGEQLTGDHALGLFNVLGNIAMFVPLGWLVALVAPRRRLVGAAVVGVGLSATIEIVQLFVGRIADIDDVLLNGTGAVLGAGVALIIREARARVLA</sequence>
<dbReference type="Proteomes" id="UP001499967">
    <property type="component" value="Unassembled WGS sequence"/>
</dbReference>
<gene>
    <name evidence="3" type="ORF">GCM10009559_20970</name>
</gene>
<keyword evidence="1" id="KW-0472">Membrane</keyword>
<dbReference type="InterPro" id="IPR053150">
    <property type="entry name" value="Teicoplanin_resist-assoc"/>
</dbReference>
<reference evidence="3 4" key="1">
    <citation type="journal article" date="2019" name="Int. J. Syst. Evol. Microbiol.">
        <title>The Global Catalogue of Microorganisms (GCM) 10K type strain sequencing project: providing services to taxonomists for standard genome sequencing and annotation.</title>
        <authorList>
            <consortium name="The Broad Institute Genomics Platform"/>
            <consortium name="The Broad Institute Genome Sequencing Center for Infectious Disease"/>
            <person name="Wu L."/>
            <person name="Ma J."/>
        </authorList>
    </citation>
    <scope>NUCLEOTIDE SEQUENCE [LARGE SCALE GENOMIC DNA]</scope>
    <source>
        <strain evidence="3 4">JCM 11117</strain>
    </source>
</reference>
<organism evidence="3 4">
    <name type="scientific">Pseudonocardia zijingensis</name>
    <dbReference type="NCBI Taxonomy" id="153376"/>
    <lineage>
        <taxon>Bacteria</taxon>
        <taxon>Bacillati</taxon>
        <taxon>Actinomycetota</taxon>
        <taxon>Actinomycetes</taxon>
        <taxon>Pseudonocardiales</taxon>
        <taxon>Pseudonocardiaceae</taxon>
        <taxon>Pseudonocardia</taxon>
    </lineage>
</organism>
<dbReference type="PROSITE" id="PS51257">
    <property type="entry name" value="PROKAR_LIPOPROTEIN"/>
    <property type="match status" value="1"/>
</dbReference>
<feature type="transmembrane region" description="Helical" evidence="1">
    <location>
        <begin position="111"/>
        <end position="135"/>
    </location>
</feature>
<feature type="domain" description="VanZ-like" evidence="2">
    <location>
        <begin position="52"/>
        <end position="158"/>
    </location>
</feature>
<proteinExistence type="predicted"/>
<comment type="caution">
    <text evidence="3">The sequence shown here is derived from an EMBL/GenBank/DDBJ whole genome shotgun (WGS) entry which is preliminary data.</text>
</comment>
<dbReference type="Pfam" id="PF04892">
    <property type="entry name" value="VanZ"/>
    <property type="match status" value="1"/>
</dbReference>
<protein>
    <recommendedName>
        <fullName evidence="2">VanZ-like domain-containing protein</fullName>
    </recommendedName>
</protein>
<evidence type="ECO:0000259" key="2">
    <source>
        <dbReference type="Pfam" id="PF04892"/>
    </source>
</evidence>
<keyword evidence="1" id="KW-0812">Transmembrane</keyword>
<feature type="transmembrane region" description="Helical" evidence="1">
    <location>
        <begin position="42"/>
        <end position="64"/>
    </location>
</feature>
<dbReference type="RefSeq" id="WP_343941106.1">
    <property type="nucleotide sequence ID" value="NZ_BAAAHP010000056.1"/>
</dbReference>
<accession>A0ABN1PSN2</accession>
<feature type="transmembrane region" description="Helical" evidence="1">
    <location>
        <begin position="6"/>
        <end position="30"/>
    </location>
</feature>
<evidence type="ECO:0000313" key="3">
    <source>
        <dbReference type="EMBL" id="GAA0932187.1"/>
    </source>
</evidence>
<feature type="transmembrane region" description="Helical" evidence="1">
    <location>
        <begin position="141"/>
        <end position="158"/>
    </location>
</feature>
<name>A0ABN1PSN2_9PSEU</name>
<dbReference type="PANTHER" id="PTHR36834:SF1">
    <property type="entry name" value="INTEGRAL MEMBRANE PROTEIN"/>
    <property type="match status" value="1"/>
</dbReference>
<keyword evidence="1" id="KW-1133">Transmembrane helix</keyword>